<dbReference type="EMBL" id="CP084204">
    <property type="protein sequence ID" value="UZX22191.1"/>
    <property type="molecule type" value="Genomic_DNA"/>
</dbReference>
<keyword evidence="3" id="KW-1185">Reference proteome</keyword>
<reference evidence="2" key="1">
    <citation type="submission" date="2021-09" db="EMBL/GenBank/DDBJ databases">
        <title>Complete genome sequence and metabolic characterization of Streptomyces tanashiensis DSM 731 the producer of antibacterial Kalafungin and diverse secondary metabolites.</title>
        <authorList>
            <person name="Abbasi M.N."/>
            <person name="Anwar M.N."/>
            <person name="Alam K."/>
            <person name="Shoaib M."/>
            <person name="Lin Z."/>
            <person name="Hayat M."/>
            <person name="Ali M.I."/>
            <person name="Malik H.M.T."/>
            <person name="Ahmed I."/>
            <person name="Li A."/>
            <person name="Hailong Wang H."/>
            <person name="Zhang Y."/>
        </authorList>
    </citation>
    <scope>NUCLEOTIDE SEQUENCE</scope>
    <source>
        <strain evidence="2">Kala</strain>
    </source>
</reference>
<protein>
    <submittedName>
        <fullName evidence="2">Uncharacterized protein</fullName>
    </submittedName>
</protein>
<proteinExistence type="predicted"/>
<keyword evidence="1" id="KW-0812">Transmembrane</keyword>
<evidence type="ECO:0000313" key="2">
    <source>
        <dbReference type="EMBL" id="UZX22191.1"/>
    </source>
</evidence>
<sequence>MFLFILLLLTFFLTAGVAGLCLALNAKDCAVRLEQRQLRNLELRARARGQLGPPDQVATAFGFRVAGGLVSLVSFGLILAPVIAVAAG</sequence>
<keyword evidence="1" id="KW-0472">Membrane</keyword>
<evidence type="ECO:0000313" key="3">
    <source>
        <dbReference type="Proteomes" id="UP001164506"/>
    </source>
</evidence>
<dbReference type="RefSeq" id="WP_267258947.1">
    <property type="nucleotide sequence ID" value="NZ_CP084204.1"/>
</dbReference>
<dbReference type="GeneID" id="95601025"/>
<gene>
    <name evidence="2" type="ORF">LDH80_16285</name>
</gene>
<dbReference type="Proteomes" id="UP001164506">
    <property type="component" value="Chromosome"/>
</dbReference>
<evidence type="ECO:0000256" key="1">
    <source>
        <dbReference type="SAM" id="Phobius"/>
    </source>
</evidence>
<accession>A0ABY6QXG3</accession>
<keyword evidence="1" id="KW-1133">Transmembrane helix</keyword>
<name>A0ABY6QXG3_9ACTN</name>
<organism evidence="2 3">
    <name type="scientific">Streptomyces tanashiensis</name>
    <dbReference type="NCBI Taxonomy" id="67367"/>
    <lineage>
        <taxon>Bacteria</taxon>
        <taxon>Bacillati</taxon>
        <taxon>Actinomycetota</taxon>
        <taxon>Actinomycetes</taxon>
        <taxon>Kitasatosporales</taxon>
        <taxon>Streptomycetaceae</taxon>
        <taxon>Streptomyces</taxon>
    </lineage>
</organism>
<feature type="transmembrane region" description="Helical" evidence="1">
    <location>
        <begin position="61"/>
        <end position="87"/>
    </location>
</feature>